<evidence type="ECO:0000313" key="1">
    <source>
        <dbReference type="EMBL" id="KFB69388.1"/>
    </source>
</evidence>
<proteinExistence type="predicted"/>
<organism evidence="1 2">
    <name type="scientific">Candidatus Accumulibacter vicinus</name>
    <dbReference type="NCBI Taxonomy" id="2954382"/>
    <lineage>
        <taxon>Bacteria</taxon>
        <taxon>Pseudomonadati</taxon>
        <taxon>Pseudomonadota</taxon>
        <taxon>Betaproteobacteria</taxon>
        <taxon>Candidatus Accumulibacter</taxon>
    </lineage>
</organism>
<dbReference type="EMBL" id="JDSS02000015">
    <property type="protein sequence ID" value="KFB69388.1"/>
    <property type="molecule type" value="Genomic_DNA"/>
</dbReference>
<protein>
    <submittedName>
        <fullName evidence="1">Uncharacterized protein</fullName>
    </submittedName>
</protein>
<name>A0A084Y3U4_9PROT</name>
<dbReference type="Proteomes" id="UP000019812">
    <property type="component" value="Unassembled WGS sequence"/>
</dbReference>
<comment type="caution">
    <text evidence="1">The sequence shown here is derived from an EMBL/GenBank/DDBJ whole genome shotgun (WGS) entry which is preliminary data.</text>
</comment>
<evidence type="ECO:0000313" key="2">
    <source>
        <dbReference type="Proteomes" id="UP000019812"/>
    </source>
</evidence>
<gene>
    <name evidence="1" type="ORF">CAPSK01_000862</name>
</gene>
<sequence length="70" mass="7594">MPHERSDDRRVNTRTAQCEHTRLDPAQRGEKIPQRHPGGRYCALQSATASVRQLVGNVGLAPVAIHGAPG</sequence>
<reference evidence="1 2" key="1">
    <citation type="submission" date="2014-07" db="EMBL/GenBank/DDBJ databases">
        <title>Expanding our view of genomic diversity in Candidatus Accumulibacter clades.</title>
        <authorList>
            <person name="Skennerton C.T."/>
            <person name="Barr J.J."/>
            <person name="Slater F.R."/>
            <person name="Bond P.L."/>
            <person name="Tyson G.W."/>
        </authorList>
    </citation>
    <scope>NUCLEOTIDE SEQUENCE [LARGE SCALE GENOMIC DNA]</scope>
    <source>
        <strain evidence="2">SK-01</strain>
    </source>
</reference>
<dbReference type="STRING" id="1457154.CAPSK01_000862"/>
<accession>A0A084Y3U4</accession>
<dbReference type="AlphaFoldDB" id="A0A084Y3U4"/>